<reference evidence="2" key="1">
    <citation type="journal article" date="2020" name="MBio">
        <title>Horizontal gene transfer to a defensive symbiont with a reduced genome amongst a multipartite beetle microbiome.</title>
        <authorList>
            <person name="Waterworth S.C."/>
            <person name="Florez L.V."/>
            <person name="Rees E.R."/>
            <person name="Hertweck C."/>
            <person name="Kaltenpoth M."/>
            <person name="Kwan J.C."/>
        </authorList>
    </citation>
    <scope>NUCLEOTIDE SEQUENCE [LARGE SCALE GENOMIC DNA]</scope>
</reference>
<dbReference type="EMBL" id="WNDS01000001">
    <property type="protein sequence ID" value="KAF1017138.1"/>
    <property type="molecule type" value="Genomic_DNA"/>
</dbReference>
<gene>
    <name evidence="1" type="ORF">GAK31_00397</name>
</gene>
<accession>A0A7V8FJC9</accession>
<evidence type="ECO:0000313" key="2">
    <source>
        <dbReference type="Proteomes" id="UP000487117"/>
    </source>
</evidence>
<protein>
    <submittedName>
        <fullName evidence="1">Uncharacterized protein</fullName>
    </submittedName>
</protein>
<organism evidence="1 2">
    <name type="scientific">Stenotrophomonas maltophilia</name>
    <name type="common">Pseudomonas maltophilia</name>
    <name type="synonym">Xanthomonas maltophilia</name>
    <dbReference type="NCBI Taxonomy" id="40324"/>
    <lineage>
        <taxon>Bacteria</taxon>
        <taxon>Pseudomonadati</taxon>
        <taxon>Pseudomonadota</taxon>
        <taxon>Gammaproteobacteria</taxon>
        <taxon>Lysobacterales</taxon>
        <taxon>Lysobacteraceae</taxon>
        <taxon>Stenotrophomonas</taxon>
        <taxon>Stenotrophomonas maltophilia group</taxon>
    </lineage>
</organism>
<comment type="caution">
    <text evidence="1">The sequence shown here is derived from an EMBL/GenBank/DDBJ whole genome shotgun (WGS) entry which is preliminary data.</text>
</comment>
<dbReference type="Proteomes" id="UP000487117">
    <property type="component" value="Unassembled WGS sequence"/>
</dbReference>
<name>A0A7V8FJC9_STEMA</name>
<dbReference type="AlphaFoldDB" id="A0A7V8FJC9"/>
<proteinExistence type="predicted"/>
<evidence type="ECO:0000313" key="1">
    <source>
        <dbReference type="EMBL" id="KAF1017138.1"/>
    </source>
</evidence>
<sequence>MLALDCLLVTIIALLGVHLLLKLLVGALQVAGCQRLSYRLRKRTRSWRQRLLRRWRGR</sequence>